<accession>A0ABQ9INS3</accession>
<comment type="caution">
    <text evidence="3">The sequence shown here is derived from an EMBL/GenBank/DDBJ whole genome shotgun (WGS) entry which is preliminary data.</text>
</comment>
<evidence type="ECO:0000313" key="4">
    <source>
        <dbReference type="Proteomes" id="UP001159363"/>
    </source>
</evidence>
<feature type="region of interest" description="Disordered" evidence="1">
    <location>
        <begin position="41"/>
        <end position="62"/>
    </location>
</feature>
<organism evidence="3 4">
    <name type="scientific">Dryococelus australis</name>
    <dbReference type="NCBI Taxonomy" id="614101"/>
    <lineage>
        <taxon>Eukaryota</taxon>
        <taxon>Metazoa</taxon>
        <taxon>Ecdysozoa</taxon>
        <taxon>Arthropoda</taxon>
        <taxon>Hexapoda</taxon>
        <taxon>Insecta</taxon>
        <taxon>Pterygota</taxon>
        <taxon>Neoptera</taxon>
        <taxon>Polyneoptera</taxon>
        <taxon>Phasmatodea</taxon>
        <taxon>Verophasmatodea</taxon>
        <taxon>Anareolatae</taxon>
        <taxon>Phasmatidae</taxon>
        <taxon>Eurycanthinae</taxon>
        <taxon>Dryococelus</taxon>
    </lineage>
</organism>
<evidence type="ECO:0000313" key="3">
    <source>
        <dbReference type="EMBL" id="KAJ8898294.1"/>
    </source>
</evidence>
<protein>
    <recommendedName>
        <fullName evidence="2">PiggyBac transposable element-derived protein 4 C-terminal zinc-finger domain-containing protein</fullName>
    </recommendedName>
</protein>
<evidence type="ECO:0000256" key="1">
    <source>
        <dbReference type="SAM" id="MobiDB-lite"/>
    </source>
</evidence>
<dbReference type="Proteomes" id="UP001159363">
    <property type="component" value="Chromosome 1"/>
</dbReference>
<dbReference type="EMBL" id="JARBHB010000001">
    <property type="protein sequence ID" value="KAJ8898294.1"/>
    <property type="molecule type" value="Genomic_DNA"/>
</dbReference>
<feature type="domain" description="PiggyBac transposable element-derived protein 4 C-terminal zinc-finger" evidence="2">
    <location>
        <begin position="83"/>
        <end position="124"/>
    </location>
</feature>
<gene>
    <name evidence="3" type="ORF">PR048_003654</name>
</gene>
<reference evidence="3 4" key="1">
    <citation type="submission" date="2023-02" db="EMBL/GenBank/DDBJ databases">
        <title>LHISI_Scaffold_Assembly.</title>
        <authorList>
            <person name="Stuart O.P."/>
            <person name="Cleave R."/>
            <person name="Magrath M.J.L."/>
            <person name="Mikheyev A.S."/>
        </authorList>
    </citation>
    <scope>NUCLEOTIDE SEQUENCE [LARGE SCALE GENOMIC DNA]</scope>
    <source>
        <strain evidence="3">Daus_M_001</strain>
        <tissue evidence="3">Leg muscle</tissue>
    </source>
</reference>
<keyword evidence="4" id="KW-1185">Reference proteome</keyword>
<feature type="compositionally biased region" description="Low complexity" evidence="1">
    <location>
        <begin position="43"/>
        <end position="52"/>
    </location>
</feature>
<dbReference type="Pfam" id="PF13842">
    <property type="entry name" value="zf-Tnp_2"/>
    <property type="match status" value="1"/>
</dbReference>
<sequence>MQHQKPGAYMKGIDHLDQMFNFVDFLSQCIERITTPIEKNHQLLDNSDNSSNRSPHLSPDTASRLLSGIKNQTLVKIPQVGKRTNTVGQCQVCSVKGSAPKCTSFVCSSCNIPLCTDSCISRYHSVKHFKK</sequence>
<proteinExistence type="predicted"/>
<dbReference type="InterPro" id="IPR032718">
    <property type="entry name" value="PGBD4_Znf_C"/>
</dbReference>
<name>A0ABQ9INS3_9NEOP</name>
<evidence type="ECO:0000259" key="2">
    <source>
        <dbReference type="Pfam" id="PF13842"/>
    </source>
</evidence>